<dbReference type="Proteomes" id="UP000294684">
    <property type="component" value="Unassembled WGS sequence"/>
</dbReference>
<protein>
    <submittedName>
        <fullName evidence="2">C-terminal peptidase prc</fullName>
    </submittedName>
</protein>
<dbReference type="Pfam" id="PF03572">
    <property type="entry name" value="Peptidase_S41"/>
    <property type="match status" value="1"/>
</dbReference>
<name>A0A4R8MMS7_LEPME</name>
<dbReference type="GO" id="GO:0004175">
    <property type="term" value="F:endopeptidase activity"/>
    <property type="evidence" value="ECO:0007669"/>
    <property type="project" value="TreeGrafter"/>
</dbReference>
<keyword evidence="3" id="KW-1185">Reference proteome</keyword>
<dbReference type="SMART" id="SM00245">
    <property type="entry name" value="TSPc"/>
    <property type="match status" value="1"/>
</dbReference>
<dbReference type="SUPFAM" id="SSF52096">
    <property type="entry name" value="ClpP/crotonase"/>
    <property type="match status" value="1"/>
</dbReference>
<gene>
    <name evidence="2" type="ORF">CLV96_2992</name>
</gene>
<dbReference type="Gene3D" id="2.30.42.10">
    <property type="match status" value="1"/>
</dbReference>
<dbReference type="InterPro" id="IPR036034">
    <property type="entry name" value="PDZ_sf"/>
</dbReference>
<dbReference type="GO" id="GO:0030288">
    <property type="term" value="C:outer membrane-bounded periplasmic space"/>
    <property type="evidence" value="ECO:0007669"/>
    <property type="project" value="TreeGrafter"/>
</dbReference>
<dbReference type="RefSeq" id="WP_004788029.1">
    <property type="nucleotide sequence ID" value="NZ_SORO01000002.1"/>
</dbReference>
<proteinExistence type="predicted"/>
<dbReference type="InterPro" id="IPR005151">
    <property type="entry name" value="Tail-specific_protease"/>
</dbReference>
<dbReference type="InterPro" id="IPR029045">
    <property type="entry name" value="ClpP/crotonase-like_dom_sf"/>
</dbReference>
<evidence type="ECO:0000259" key="1">
    <source>
        <dbReference type="SMART" id="SM00245"/>
    </source>
</evidence>
<accession>A0A4R8MMS7</accession>
<evidence type="ECO:0000313" key="3">
    <source>
        <dbReference type="Proteomes" id="UP000294684"/>
    </source>
</evidence>
<dbReference type="EMBL" id="SORO01000002">
    <property type="protein sequence ID" value="TDY68478.1"/>
    <property type="molecule type" value="Genomic_DNA"/>
</dbReference>
<dbReference type="OrthoDB" id="8401966at2"/>
<dbReference type="PANTHER" id="PTHR32060:SF30">
    <property type="entry name" value="CARBOXY-TERMINAL PROCESSING PROTEASE CTPA"/>
    <property type="match status" value="1"/>
</dbReference>
<dbReference type="Gene3D" id="3.90.226.10">
    <property type="entry name" value="2-enoyl-CoA Hydratase, Chain A, domain 1"/>
    <property type="match status" value="1"/>
</dbReference>
<dbReference type="AlphaFoldDB" id="A0A4R8MMS7"/>
<dbReference type="STRING" id="1193051.LEP1GSC017_0227"/>
<comment type="caution">
    <text evidence="2">The sequence shown here is derived from an EMBL/GenBank/DDBJ whole genome shotgun (WGS) entry which is preliminary data.</text>
</comment>
<dbReference type="GO" id="GO:0008236">
    <property type="term" value="F:serine-type peptidase activity"/>
    <property type="evidence" value="ECO:0007669"/>
    <property type="project" value="InterPro"/>
</dbReference>
<dbReference type="SUPFAM" id="SSF50156">
    <property type="entry name" value="PDZ domain-like"/>
    <property type="match status" value="1"/>
</dbReference>
<reference evidence="2 3" key="1">
    <citation type="submission" date="2019-03" db="EMBL/GenBank/DDBJ databases">
        <title>Genomic Encyclopedia of Archaeal and Bacterial Type Strains, Phase II (KMG-II): from individual species to whole genera.</title>
        <authorList>
            <person name="Goeker M."/>
        </authorList>
    </citation>
    <scope>NUCLEOTIDE SEQUENCE [LARGE SCALE GENOMIC DNA]</scope>
    <source>
        <strain evidence="2 3">DSM 21537</strain>
    </source>
</reference>
<feature type="domain" description="Tail specific protease" evidence="1">
    <location>
        <begin position="288"/>
        <end position="480"/>
    </location>
</feature>
<dbReference type="GO" id="GO:0007165">
    <property type="term" value="P:signal transduction"/>
    <property type="evidence" value="ECO:0007669"/>
    <property type="project" value="TreeGrafter"/>
</dbReference>
<organism evidence="2 3">
    <name type="scientific">Leptospira meyeri</name>
    <dbReference type="NCBI Taxonomy" id="29508"/>
    <lineage>
        <taxon>Bacteria</taxon>
        <taxon>Pseudomonadati</taxon>
        <taxon>Spirochaetota</taxon>
        <taxon>Spirochaetia</taxon>
        <taxon>Leptospirales</taxon>
        <taxon>Leptospiraceae</taxon>
        <taxon>Leptospira</taxon>
    </lineage>
</organism>
<dbReference type="PANTHER" id="PTHR32060">
    <property type="entry name" value="TAIL-SPECIFIC PROTEASE"/>
    <property type="match status" value="1"/>
</dbReference>
<dbReference type="GeneID" id="79828272"/>
<sequence>MKLDFNNSRIRILNQISLLSFILFCQSPKPIPLSEKLPVEVEKTYQHSKRISAIKKQMALSYIYPKDLNNPKAFQRAAVFATESFENHILLPESFYLKYKDSIQGKIVQNGKLSSLVIIQNPNLENKVMLSDSVASQLEEEFTKITFTQDLLESVLQVLYSENTNDTNWQNILYAASEGYVSSFLGSSIIKLEKYEDILQPKTNISIDIPLRETNSKRKIITPLQESSFLKKIGLQNDDELLAINGKPVRYLSIQTINHLLNGKIGSTIRVDVERNQKYSFEILLKENKPTEQKMVEGQIWTGKYNFVYIKVFGFLRDNQSNATNLIKEYYSTLTEDAKNKNIMIHGFILDLRNNSGGYLDQIIECMRMFVPNGLLLTTQTSKAPTNMVYATQSTITDLPLVVLINGNTGSGSELIAGVIQHYRRGLILGSRSIGQGLVHTLNKVSGEDSLLIKITSSFLYLPNGKKFHESGITPDLWVSDQKEVDPNFLDVKNNIQADSAAESKEKNPKLDISSINKWMEQNGTASQKIKSEKDKNHLPDFQLYRALDFFSGYLATQEK</sequence>
<evidence type="ECO:0000313" key="2">
    <source>
        <dbReference type="EMBL" id="TDY68478.1"/>
    </source>
</evidence>
<dbReference type="GO" id="GO:0006508">
    <property type="term" value="P:proteolysis"/>
    <property type="evidence" value="ECO:0007669"/>
    <property type="project" value="InterPro"/>
</dbReference>